<protein>
    <submittedName>
        <fullName evidence="6">Thiol-disulfide isomerase/thioredoxin</fullName>
    </submittedName>
</protein>
<keyword evidence="4" id="KW-0812">Transmembrane</keyword>
<dbReference type="InterPro" id="IPR013766">
    <property type="entry name" value="Thioredoxin_domain"/>
</dbReference>
<dbReference type="SUPFAM" id="SSF52833">
    <property type="entry name" value="Thioredoxin-like"/>
    <property type="match status" value="1"/>
</dbReference>
<evidence type="ECO:0000256" key="4">
    <source>
        <dbReference type="SAM" id="Phobius"/>
    </source>
</evidence>
<feature type="transmembrane region" description="Helical" evidence="4">
    <location>
        <begin position="15"/>
        <end position="35"/>
    </location>
</feature>
<name>A0A4R3LUJ5_9HYPH</name>
<dbReference type="AlphaFoldDB" id="A0A4R3LUJ5"/>
<keyword evidence="4" id="KW-1133">Transmembrane helix</keyword>
<organism evidence="6 7">
    <name type="scientific">Tepidamorphus gemmatus</name>
    <dbReference type="NCBI Taxonomy" id="747076"/>
    <lineage>
        <taxon>Bacteria</taxon>
        <taxon>Pseudomonadati</taxon>
        <taxon>Pseudomonadota</taxon>
        <taxon>Alphaproteobacteria</taxon>
        <taxon>Hyphomicrobiales</taxon>
        <taxon>Tepidamorphaceae</taxon>
        <taxon>Tepidamorphus</taxon>
    </lineage>
</organism>
<keyword evidence="3" id="KW-0676">Redox-active center</keyword>
<dbReference type="Pfam" id="PF08534">
    <property type="entry name" value="Redoxin"/>
    <property type="match status" value="1"/>
</dbReference>
<dbReference type="GO" id="GO:0016853">
    <property type="term" value="F:isomerase activity"/>
    <property type="evidence" value="ECO:0007669"/>
    <property type="project" value="UniProtKB-KW"/>
</dbReference>
<gene>
    <name evidence="6" type="ORF">EDC22_11826</name>
</gene>
<dbReference type="InterPro" id="IPR017937">
    <property type="entry name" value="Thioredoxin_CS"/>
</dbReference>
<evidence type="ECO:0000259" key="5">
    <source>
        <dbReference type="PROSITE" id="PS51352"/>
    </source>
</evidence>
<keyword evidence="2" id="KW-0201">Cytochrome c-type biogenesis</keyword>
<comment type="caution">
    <text evidence="6">The sequence shown here is derived from an EMBL/GenBank/DDBJ whole genome shotgun (WGS) entry which is preliminary data.</text>
</comment>
<dbReference type="PROSITE" id="PS51352">
    <property type="entry name" value="THIOREDOXIN_2"/>
    <property type="match status" value="1"/>
</dbReference>
<dbReference type="InterPro" id="IPR013740">
    <property type="entry name" value="Redoxin"/>
</dbReference>
<evidence type="ECO:0000313" key="7">
    <source>
        <dbReference type="Proteomes" id="UP000295678"/>
    </source>
</evidence>
<dbReference type="OrthoDB" id="9799347at2"/>
<dbReference type="GO" id="GO:0030313">
    <property type="term" value="C:cell envelope"/>
    <property type="evidence" value="ECO:0007669"/>
    <property type="project" value="UniProtKB-SubCell"/>
</dbReference>
<accession>A0A4R3LUJ5</accession>
<dbReference type="PANTHER" id="PTHR42852:SF13">
    <property type="entry name" value="PROTEIN DIPZ"/>
    <property type="match status" value="1"/>
</dbReference>
<evidence type="ECO:0000313" key="6">
    <source>
        <dbReference type="EMBL" id="TCT03686.1"/>
    </source>
</evidence>
<dbReference type="CDD" id="cd02966">
    <property type="entry name" value="TlpA_like_family"/>
    <property type="match status" value="1"/>
</dbReference>
<comment type="subcellular location">
    <subcellularLocation>
        <location evidence="1">Cell envelope</location>
    </subcellularLocation>
</comment>
<dbReference type="EMBL" id="SMAK01000018">
    <property type="protein sequence ID" value="TCT03686.1"/>
    <property type="molecule type" value="Genomic_DNA"/>
</dbReference>
<keyword evidence="6" id="KW-0413">Isomerase</keyword>
<dbReference type="InterPro" id="IPR036249">
    <property type="entry name" value="Thioredoxin-like_sf"/>
</dbReference>
<sequence length="218" mass="22497">MDEGTPTTTSRRRRILIPTAIAAAVIAAAAVYGIAGRDGNAVAATCTASQAIAAAAGPLATGDVAALMVSEKPEPAPALTFTDADGKRRSLSEWAGRTVLVNLWATWCAPCRHEMPALDRLQADLGGEAFEVVAINIDTGGAEKPMKFLKEVGVTHLGFYADHSTAVFRDLKKAGKAFGLPTTLLVDAEGCLIGHMAGPAEWDSADAKALIGVVTGSP</sequence>
<dbReference type="RefSeq" id="WP_132807944.1">
    <property type="nucleotide sequence ID" value="NZ_SMAK01000018.1"/>
</dbReference>
<dbReference type="PROSITE" id="PS00194">
    <property type="entry name" value="THIOREDOXIN_1"/>
    <property type="match status" value="1"/>
</dbReference>
<dbReference type="GO" id="GO:0017004">
    <property type="term" value="P:cytochrome complex assembly"/>
    <property type="evidence" value="ECO:0007669"/>
    <property type="project" value="UniProtKB-KW"/>
</dbReference>
<proteinExistence type="predicted"/>
<dbReference type="GO" id="GO:0015036">
    <property type="term" value="F:disulfide oxidoreductase activity"/>
    <property type="evidence" value="ECO:0007669"/>
    <property type="project" value="UniProtKB-ARBA"/>
</dbReference>
<reference evidence="6 7" key="1">
    <citation type="submission" date="2019-03" db="EMBL/GenBank/DDBJ databases">
        <title>Genomic Encyclopedia of Type Strains, Phase IV (KMG-IV): sequencing the most valuable type-strain genomes for metagenomic binning, comparative biology and taxonomic classification.</title>
        <authorList>
            <person name="Goeker M."/>
        </authorList>
    </citation>
    <scope>NUCLEOTIDE SEQUENCE [LARGE SCALE GENOMIC DNA]</scope>
    <source>
        <strain evidence="6 7">DSM 19345</strain>
    </source>
</reference>
<dbReference type="NCBIfam" id="NF047696">
    <property type="entry name" value="ThlDiSintTplARhiz"/>
    <property type="match status" value="1"/>
</dbReference>
<evidence type="ECO:0000256" key="2">
    <source>
        <dbReference type="ARBA" id="ARBA00022748"/>
    </source>
</evidence>
<dbReference type="InterPro" id="IPR050553">
    <property type="entry name" value="Thioredoxin_ResA/DsbE_sf"/>
</dbReference>
<keyword evidence="7" id="KW-1185">Reference proteome</keyword>
<evidence type="ECO:0000256" key="1">
    <source>
        <dbReference type="ARBA" id="ARBA00004196"/>
    </source>
</evidence>
<evidence type="ECO:0000256" key="3">
    <source>
        <dbReference type="ARBA" id="ARBA00023284"/>
    </source>
</evidence>
<dbReference type="Gene3D" id="3.40.30.10">
    <property type="entry name" value="Glutaredoxin"/>
    <property type="match status" value="1"/>
</dbReference>
<dbReference type="Proteomes" id="UP000295678">
    <property type="component" value="Unassembled WGS sequence"/>
</dbReference>
<keyword evidence="4" id="KW-0472">Membrane</keyword>
<feature type="domain" description="Thioredoxin" evidence="5">
    <location>
        <begin position="70"/>
        <end position="216"/>
    </location>
</feature>
<dbReference type="PANTHER" id="PTHR42852">
    <property type="entry name" value="THIOL:DISULFIDE INTERCHANGE PROTEIN DSBE"/>
    <property type="match status" value="1"/>
</dbReference>